<dbReference type="RefSeq" id="WP_167476342.1">
    <property type="nucleotide sequence ID" value="NZ_CP046172.1"/>
</dbReference>
<protein>
    <recommendedName>
        <fullName evidence="3">Saccharopine dehydrogenase NADP binding domain-containing protein</fullName>
    </recommendedName>
</protein>
<dbReference type="EMBL" id="CP046172">
    <property type="protein sequence ID" value="QIS13858.1"/>
    <property type="molecule type" value="Genomic_DNA"/>
</dbReference>
<name>A0A6G9YKY7_9NOCA</name>
<accession>A0A6G9YKY7</accession>
<organism evidence="1 2">
    <name type="scientific">Nocardia arthritidis</name>
    <dbReference type="NCBI Taxonomy" id="228602"/>
    <lineage>
        <taxon>Bacteria</taxon>
        <taxon>Bacillati</taxon>
        <taxon>Actinomycetota</taxon>
        <taxon>Actinomycetes</taxon>
        <taxon>Mycobacteriales</taxon>
        <taxon>Nocardiaceae</taxon>
        <taxon>Nocardia</taxon>
    </lineage>
</organism>
<evidence type="ECO:0000313" key="2">
    <source>
        <dbReference type="Proteomes" id="UP000503540"/>
    </source>
</evidence>
<evidence type="ECO:0000313" key="1">
    <source>
        <dbReference type="EMBL" id="QIS13858.1"/>
    </source>
</evidence>
<dbReference type="Proteomes" id="UP000503540">
    <property type="component" value="Chromosome"/>
</dbReference>
<dbReference type="AlphaFoldDB" id="A0A6G9YKY7"/>
<gene>
    <name evidence="1" type="ORF">F5544_30065</name>
</gene>
<evidence type="ECO:0008006" key="3">
    <source>
        <dbReference type="Google" id="ProtNLM"/>
    </source>
</evidence>
<proteinExistence type="predicted"/>
<keyword evidence="2" id="KW-1185">Reference proteome</keyword>
<reference evidence="1 2" key="1">
    <citation type="journal article" date="2019" name="ACS Chem. Biol.">
        <title>Identification and Mobilization of a Cryptic Antibiotic Biosynthesis Gene Locus from a Human-Pathogenic Nocardia Isolate.</title>
        <authorList>
            <person name="Herisse M."/>
            <person name="Ishida K."/>
            <person name="Porter J.L."/>
            <person name="Howden B."/>
            <person name="Hertweck C."/>
            <person name="Stinear T.P."/>
            <person name="Pidot S.J."/>
        </authorList>
    </citation>
    <scope>NUCLEOTIDE SEQUENCE [LARGE SCALE GENOMIC DNA]</scope>
    <source>
        <strain evidence="1 2">AUSMDU00012717</strain>
    </source>
</reference>
<sequence>MDSNILVVGTGDLSFKVVCQLAQRYPDIRLTLAGRDDDRTIRLANLIRFTADNLGQPVDIATRVLNLGDIDRTAETIDAVEPDIVFMGASLQSWRRLTELPKHLYEELDQAQFGPWLPMHLSLNVKLMQAVRASGRSPVTVNAAFPDAVGPVLRTQGLAPSIGIGNVANIIPALTRAVAAELGESPERIELRLVAQHYFSHYVPRFGTAGDSAYALSVDYADAPAPEQPDDSRVFAHLTDDLRRKGGLDGQMLTASSAVAVLSELLTRSGRLVHAPAPFGLPGGYPVRITDAGVELDLPTDLTLDQAVAINEKCQQADGIDGIDADGTVAFTAETMRIMHAMLGYECKSMALPEVDAVADELGRSYRAFAASNS</sequence>
<dbReference type="KEGG" id="nah:F5544_30065"/>